<keyword evidence="9" id="KW-1185">Reference proteome</keyword>
<dbReference type="InterPro" id="IPR036259">
    <property type="entry name" value="MFS_trans_sf"/>
</dbReference>
<keyword evidence="4 6" id="KW-1133">Transmembrane helix</keyword>
<protein>
    <submittedName>
        <fullName evidence="8">MFS transporter</fullName>
    </submittedName>
</protein>
<evidence type="ECO:0000256" key="5">
    <source>
        <dbReference type="ARBA" id="ARBA00023136"/>
    </source>
</evidence>
<accession>A0A5C5GDW3</accession>
<dbReference type="Gene3D" id="1.20.1250.20">
    <property type="entry name" value="MFS general substrate transporter like domains"/>
    <property type="match status" value="1"/>
</dbReference>
<dbReference type="EMBL" id="VFFF01000001">
    <property type="protein sequence ID" value="TNY32151.1"/>
    <property type="molecule type" value="Genomic_DNA"/>
</dbReference>
<evidence type="ECO:0000259" key="7">
    <source>
        <dbReference type="PROSITE" id="PS50850"/>
    </source>
</evidence>
<evidence type="ECO:0000256" key="2">
    <source>
        <dbReference type="ARBA" id="ARBA00022448"/>
    </source>
</evidence>
<dbReference type="RefSeq" id="WP_140192830.1">
    <property type="nucleotide sequence ID" value="NZ_CP065915.1"/>
</dbReference>
<keyword evidence="5 6" id="KW-0472">Membrane</keyword>
<organism evidence="8 9">
    <name type="scientific">Pelagovum pacificum</name>
    <dbReference type="NCBI Taxonomy" id="2588711"/>
    <lineage>
        <taxon>Bacteria</taxon>
        <taxon>Pseudomonadati</taxon>
        <taxon>Pseudomonadota</taxon>
        <taxon>Alphaproteobacteria</taxon>
        <taxon>Rhodobacterales</taxon>
        <taxon>Paracoccaceae</taxon>
        <taxon>Pelagovum</taxon>
    </lineage>
</organism>
<dbReference type="PANTHER" id="PTHR42718:SF9">
    <property type="entry name" value="MAJOR FACILITATOR SUPERFAMILY MULTIDRUG TRANSPORTER MFSC"/>
    <property type="match status" value="1"/>
</dbReference>
<name>A0A5C5GDW3_9RHOB</name>
<keyword evidence="2" id="KW-0813">Transport</keyword>
<feature type="transmembrane region" description="Helical" evidence="6">
    <location>
        <begin position="156"/>
        <end position="181"/>
    </location>
</feature>
<evidence type="ECO:0000256" key="1">
    <source>
        <dbReference type="ARBA" id="ARBA00004141"/>
    </source>
</evidence>
<feature type="transmembrane region" description="Helical" evidence="6">
    <location>
        <begin position="313"/>
        <end position="337"/>
    </location>
</feature>
<dbReference type="InterPro" id="IPR011701">
    <property type="entry name" value="MFS"/>
</dbReference>
<dbReference type="OrthoDB" id="9812221at2"/>
<gene>
    <name evidence="8" type="ORF">FHY64_02295</name>
</gene>
<dbReference type="Pfam" id="PF07690">
    <property type="entry name" value="MFS_1"/>
    <property type="match status" value="1"/>
</dbReference>
<evidence type="ECO:0000256" key="4">
    <source>
        <dbReference type="ARBA" id="ARBA00022989"/>
    </source>
</evidence>
<evidence type="ECO:0000313" key="9">
    <source>
        <dbReference type="Proteomes" id="UP000314011"/>
    </source>
</evidence>
<dbReference type="Gene3D" id="1.20.1720.10">
    <property type="entry name" value="Multidrug resistance protein D"/>
    <property type="match status" value="1"/>
</dbReference>
<feature type="transmembrane region" description="Helical" evidence="6">
    <location>
        <begin position="123"/>
        <end position="144"/>
    </location>
</feature>
<dbReference type="GO" id="GO:0022857">
    <property type="term" value="F:transmembrane transporter activity"/>
    <property type="evidence" value="ECO:0007669"/>
    <property type="project" value="InterPro"/>
</dbReference>
<dbReference type="PRINTS" id="PR01036">
    <property type="entry name" value="TCRTETB"/>
</dbReference>
<feature type="transmembrane region" description="Helical" evidence="6">
    <location>
        <begin position="425"/>
        <end position="445"/>
    </location>
</feature>
<sequence length="506" mass="51998">MDTPDPIQGQAPRKSGPVFVSGFCDPAKRRLILIAAVLASSMGFIDGTVVSIAIPAMRTTLGATLGQATWINNAYMVTLSALILTGGAFGDRFGLARVFTLGIGLFVVTSAVCAFAPSPEILILARFAQGVGAALMVPGSLAILSRAYPRELRGAAIGTWAAASAVTTAAGPVIGGLTLALGGDDMWRWIFAINLPLGVAAIWLTRVGINEDNSRPGDPIDITGALLASGGLGALAWALTHAEHGGIDAKLFWTGGLGAAAVAAFILHEHRSRTPMMPLVLFTSPAFSAAQVSTFSLYFGLSAILFFLPMLVIAGWGISAIYATFAFAPLSICVMLFSRFFGRMAERIGHGVPIAIGSVLAAVGYAWLARSVESMDYWFGVLPPMALQGLGMSMVVAPISSAIMHSVDDGQTGIASGVNNAISRIAGLIAVAGMSAVVARAYAAADGPASYGIRSDSPGHDAAMVEAFASVAWTASVLSVISAVVAMIGIGIGRRQARAGRPSGST</sequence>
<feature type="transmembrane region" description="Helical" evidence="6">
    <location>
        <begin position="187"/>
        <end position="208"/>
    </location>
</feature>
<dbReference type="PROSITE" id="PS50850">
    <property type="entry name" value="MFS"/>
    <property type="match status" value="1"/>
</dbReference>
<dbReference type="GO" id="GO:0016020">
    <property type="term" value="C:membrane"/>
    <property type="evidence" value="ECO:0007669"/>
    <property type="project" value="UniProtKB-SubCell"/>
</dbReference>
<dbReference type="Proteomes" id="UP000314011">
    <property type="component" value="Unassembled WGS sequence"/>
</dbReference>
<proteinExistence type="predicted"/>
<feature type="transmembrane region" description="Helical" evidence="6">
    <location>
        <begin position="31"/>
        <end position="54"/>
    </location>
</feature>
<evidence type="ECO:0000256" key="3">
    <source>
        <dbReference type="ARBA" id="ARBA00022692"/>
    </source>
</evidence>
<dbReference type="PANTHER" id="PTHR42718">
    <property type="entry name" value="MAJOR FACILITATOR SUPERFAMILY MULTIDRUG TRANSPORTER MFSC"/>
    <property type="match status" value="1"/>
</dbReference>
<evidence type="ECO:0000256" key="6">
    <source>
        <dbReference type="SAM" id="Phobius"/>
    </source>
</evidence>
<feature type="transmembrane region" description="Helical" evidence="6">
    <location>
        <begin position="465"/>
        <end position="492"/>
    </location>
</feature>
<evidence type="ECO:0000313" key="8">
    <source>
        <dbReference type="EMBL" id="TNY32151.1"/>
    </source>
</evidence>
<reference evidence="8 9" key="1">
    <citation type="submission" date="2019-06" db="EMBL/GenBank/DDBJ databases">
        <title>Genome of new Rhodobacteraceae sp. SM1903.</title>
        <authorList>
            <person name="Ren X."/>
        </authorList>
    </citation>
    <scope>NUCLEOTIDE SEQUENCE [LARGE SCALE GENOMIC DNA]</scope>
    <source>
        <strain evidence="8 9">SM1903</strain>
    </source>
</reference>
<feature type="transmembrane region" description="Helical" evidence="6">
    <location>
        <begin position="220"/>
        <end position="239"/>
    </location>
</feature>
<keyword evidence="3 6" id="KW-0812">Transmembrane</keyword>
<feature type="transmembrane region" description="Helical" evidence="6">
    <location>
        <begin position="381"/>
        <end position="404"/>
    </location>
</feature>
<feature type="transmembrane region" description="Helical" evidence="6">
    <location>
        <begin position="98"/>
        <end position="117"/>
    </location>
</feature>
<dbReference type="CDD" id="cd17321">
    <property type="entry name" value="MFS_MMR_MDR_like"/>
    <property type="match status" value="1"/>
</dbReference>
<dbReference type="InterPro" id="IPR020846">
    <property type="entry name" value="MFS_dom"/>
</dbReference>
<feature type="transmembrane region" description="Helical" evidence="6">
    <location>
        <begin position="279"/>
        <end position="307"/>
    </location>
</feature>
<dbReference type="SUPFAM" id="SSF103473">
    <property type="entry name" value="MFS general substrate transporter"/>
    <property type="match status" value="1"/>
</dbReference>
<comment type="subcellular location">
    <subcellularLocation>
        <location evidence="1">Membrane</location>
        <topology evidence="1">Multi-pass membrane protein</topology>
    </subcellularLocation>
</comment>
<feature type="transmembrane region" description="Helical" evidence="6">
    <location>
        <begin position="251"/>
        <end position="267"/>
    </location>
</feature>
<dbReference type="AlphaFoldDB" id="A0A5C5GDW3"/>
<feature type="transmembrane region" description="Helical" evidence="6">
    <location>
        <begin position="74"/>
        <end position="91"/>
    </location>
</feature>
<feature type="transmembrane region" description="Helical" evidence="6">
    <location>
        <begin position="349"/>
        <end position="369"/>
    </location>
</feature>
<comment type="caution">
    <text evidence="8">The sequence shown here is derived from an EMBL/GenBank/DDBJ whole genome shotgun (WGS) entry which is preliminary data.</text>
</comment>
<feature type="domain" description="Major facilitator superfamily (MFS) profile" evidence="7">
    <location>
        <begin position="32"/>
        <end position="494"/>
    </location>
</feature>